<feature type="domain" description="Pyrrolo-quinoline quinone repeat" evidence="3">
    <location>
        <begin position="358"/>
        <end position="439"/>
    </location>
</feature>
<dbReference type="EMBL" id="JBHMDI010000046">
    <property type="protein sequence ID" value="MFB9349415.1"/>
    <property type="molecule type" value="Genomic_DNA"/>
</dbReference>
<feature type="domain" description="Pyrrolo-quinoline quinone repeat" evidence="3">
    <location>
        <begin position="85"/>
        <end position="323"/>
    </location>
</feature>
<dbReference type="PANTHER" id="PTHR34512:SF30">
    <property type="entry name" value="OUTER MEMBRANE PROTEIN ASSEMBLY FACTOR BAMB"/>
    <property type="match status" value="1"/>
</dbReference>
<evidence type="ECO:0000256" key="2">
    <source>
        <dbReference type="SAM" id="SignalP"/>
    </source>
</evidence>
<gene>
    <name evidence="4" type="ORF">ACFFUA_18435</name>
</gene>
<dbReference type="Pfam" id="PF13360">
    <property type="entry name" value="PQQ_2"/>
    <property type="match status" value="2"/>
</dbReference>
<accession>A0ABV5LB68</accession>
<dbReference type="PROSITE" id="PS51257">
    <property type="entry name" value="PROKAR_LIPOPROTEIN"/>
    <property type="match status" value="1"/>
</dbReference>
<dbReference type="PANTHER" id="PTHR34512">
    <property type="entry name" value="CELL SURFACE PROTEIN"/>
    <property type="match status" value="1"/>
</dbReference>
<feature type="chain" id="PRO_5047537994" evidence="2">
    <location>
        <begin position="19"/>
        <end position="443"/>
    </location>
</feature>
<dbReference type="SMART" id="SM00564">
    <property type="entry name" value="PQQ"/>
    <property type="match status" value="8"/>
</dbReference>
<organism evidence="4 5">
    <name type="scientific">Streptomyces heliomycini</name>
    <dbReference type="NCBI Taxonomy" id="284032"/>
    <lineage>
        <taxon>Bacteria</taxon>
        <taxon>Bacillati</taxon>
        <taxon>Actinomycetota</taxon>
        <taxon>Actinomycetes</taxon>
        <taxon>Kitasatosporales</taxon>
        <taxon>Streptomycetaceae</taxon>
        <taxon>Streptomyces</taxon>
    </lineage>
</organism>
<dbReference type="InterPro" id="IPR011047">
    <property type="entry name" value="Quinoprotein_ADH-like_sf"/>
</dbReference>
<protein>
    <submittedName>
        <fullName evidence="4">PQQ-binding-like beta-propeller repeat protein</fullName>
    </submittedName>
</protein>
<comment type="caution">
    <text evidence="4">The sequence shown here is derived from an EMBL/GenBank/DDBJ whole genome shotgun (WGS) entry which is preliminary data.</text>
</comment>
<evidence type="ECO:0000313" key="5">
    <source>
        <dbReference type="Proteomes" id="UP001589753"/>
    </source>
</evidence>
<evidence type="ECO:0000313" key="4">
    <source>
        <dbReference type="EMBL" id="MFB9349415.1"/>
    </source>
</evidence>
<dbReference type="InterPro" id="IPR018391">
    <property type="entry name" value="PQQ_b-propeller_rpt"/>
</dbReference>
<dbReference type="Proteomes" id="UP001589753">
    <property type="component" value="Unassembled WGS sequence"/>
</dbReference>
<dbReference type="RefSeq" id="WP_234392522.1">
    <property type="nucleotide sequence ID" value="NZ_JBHMDI010000046.1"/>
</dbReference>
<name>A0ABV5LB68_9ACTN</name>
<dbReference type="InterPro" id="IPR015943">
    <property type="entry name" value="WD40/YVTN_repeat-like_dom_sf"/>
</dbReference>
<sequence length="443" mass="47025">MTRRSFALWSTLSVCSLAGVSGCLGGSDADDKGRNAHRCPSWPKSSASPGAPTWPVPFTGLRESLSLTNTWLFGAGTDRAVWLRDARSGRLIWRTPVGKGGSPDKVSQPHYPQLVVAKGQVLFGGGTGDPTGEVVALCAADGTEMWRRTLPGKQVSEIARSGDVAVAATQKSVFGLSAATGEILWQTEVFQGRMIEAHGETFILVHGNGDPFGATALDRKTGKVIWSENIRGANSVEFRVAGDLVHMVGSRVVEQGQDDGTTLFVPTRGEVRTVSTDTNRVQWARTLQPLDVDSSLVGNGFLYLPSGDRLLALHGDTGKAAWSIPLPEPEAPTVMVLHDGLLIANFTIPIDGAYPVLGLDAKTGKERWRLKAESTYELIPGPPGAVLANAGSKVVAIDTTVGEVIWSAPMKGAVQIIAGDVVYAGNMEELTAYDVTTGDLFYS</sequence>
<keyword evidence="2" id="KW-0732">Signal</keyword>
<evidence type="ECO:0000256" key="1">
    <source>
        <dbReference type="SAM" id="MobiDB-lite"/>
    </source>
</evidence>
<evidence type="ECO:0000259" key="3">
    <source>
        <dbReference type="Pfam" id="PF13360"/>
    </source>
</evidence>
<proteinExistence type="predicted"/>
<dbReference type="Gene3D" id="2.130.10.10">
    <property type="entry name" value="YVTN repeat-like/Quinoprotein amine dehydrogenase"/>
    <property type="match status" value="2"/>
</dbReference>
<dbReference type="InterPro" id="IPR002372">
    <property type="entry name" value="PQQ_rpt_dom"/>
</dbReference>
<reference evidence="4 5" key="1">
    <citation type="submission" date="2024-09" db="EMBL/GenBank/DDBJ databases">
        <authorList>
            <person name="Sun Q."/>
            <person name="Mori K."/>
        </authorList>
    </citation>
    <scope>NUCLEOTIDE SEQUENCE [LARGE SCALE GENOMIC DNA]</scope>
    <source>
        <strain evidence="4 5">JCM 9767</strain>
    </source>
</reference>
<feature type="region of interest" description="Disordered" evidence="1">
    <location>
        <begin position="32"/>
        <end position="53"/>
    </location>
</feature>
<keyword evidence="5" id="KW-1185">Reference proteome</keyword>
<dbReference type="SUPFAM" id="SSF50998">
    <property type="entry name" value="Quinoprotein alcohol dehydrogenase-like"/>
    <property type="match status" value="1"/>
</dbReference>
<feature type="signal peptide" evidence="2">
    <location>
        <begin position="1"/>
        <end position="18"/>
    </location>
</feature>